<dbReference type="Proteomes" id="UP000007382">
    <property type="component" value="Chromosome"/>
</dbReference>
<feature type="compositionally biased region" description="Polar residues" evidence="1">
    <location>
        <begin position="222"/>
        <end position="238"/>
    </location>
</feature>
<dbReference type="PANTHER" id="PTHR31876:SF26">
    <property type="entry name" value="PROTEIN LIKE COV 2"/>
    <property type="match status" value="1"/>
</dbReference>
<feature type="region of interest" description="Disordered" evidence="1">
    <location>
        <begin position="214"/>
        <end position="238"/>
    </location>
</feature>
<evidence type="ECO:0000313" key="3">
    <source>
        <dbReference type="EMBL" id="BAM07567.1"/>
    </source>
</evidence>
<sequence length="238" mass="26195">MDWLQKEKERISASIKTKFVTGLVIFLPAALSLYILYRIFDFLDSFLDPFIVSRTGYSIPGMGVLLLVLLILAVGTVATNVLGHRLVLFLENVMAKIPIFKKFYTTLKTVMESFSPNGQKGFRKVVLAEYPQNGVWTMGFFTGSVRFGKDGPVLQSVFFPSNNIYIGIQAFLPADKVMETTFSVEEGMKLILSGGITLPDHISLFPLGHPPSTNPPGDLLSGNLQNGVSSESNPSLRP</sequence>
<keyword evidence="2" id="KW-0472">Membrane</keyword>
<organism evidence="3 4">
    <name type="scientific">Leptospirillum ferrooxidans (strain C2-3)</name>
    <dbReference type="NCBI Taxonomy" id="1162668"/>
    <lineage>
        <taxon>Bacteria</taxon>
        <taxon>Pseudomonadati</taxon>
        <taxon>Nitrospirota</taxon>
        <taxon>Nitrospiria</taxon>
        <taxon>Nitrospirales</taxon>
        <taxon>Nitrospiraceae</taxon>
        <taxon>Leptospirillum</taxon>
    </lineage>
</organism>
<dbReference type="OrthoDB" id="9780267at2"/>
<keyword evidence="4" id="KW-1185">Reference proteome</keyword>
<feature type="transmembrane region" description="Helical" evidence="2">
    <location>
        <begin position="57"/>
        <end position="82"/>
    </location>
</feature>
<dbReference type="RefSeq" id="WP_014450051.1">
    <property type="nucleotide sequence ID" value="NC_017094.1"/>
</dbReference>
<keyword evidence="2" id="KW-1133">Transmembrane helix</keyword>
<reference evidence="3 4" key="1">
    <citation type="journal article" date="2012" name="J. Bacteriol.">
        <title>Complete Genome Sequence of Leptospirillum ferrooxidans Strain C2-3, Isolated from a Fresh Volcanic Ash Deposit on the Island of Miyake, Japan.</title>
        <authorList>
            <person name="Fujimura R."/>
            <person name="Sato Y."/>
            <person name="Nishizawa T."/>
            <person name="Oshima K."/>
            <person name="Kim S.-W."/>
            <person name="Hattori M."/>
            <person name="Kamijo T."/>
            <person name="Ohta H."/>
        </authorList>
    </citation>
    <scope>NUCLEOTIDE SEQUENCE [LARGE SCALE GENOMIC DNA]</scope>
    <source>
        <strain evidence="3 4">C2-3</strain>
    </source>
</reference>
<dbReference type="PANTHER" id="PTHR31876">
    <property type="entry name" value="COV-LIKE PROTEIN 1"/>
    <property type="match status" value="1"/>
</dbReference>
<reference evidence="4" key="2">
    <citation type="submission" date="2012-03" db="EMBL/GenBank/DDBJ databases">
        <title>The complete genome sequence of the pioneer microbe on fresh volcanic deposit, Leptospirillum ferrooxidans strain C2-3.</title>
        <authorList>
            <person name="Fujimura R."/>
            <person name="Sato Y."/>
            <person name="Nishizawa T."/>
            <person name="Nanba K."/>
            <person name="Oshima K."/>
            <person name="Hattori M."/>
            <person name="Kamijo T."/>
            <person name="Ohta H."/>
        </authorList>
    </citation>
    <scope>NUCLEOTIDE SEQUENCE [LARGE SCALE GENOMIC DNA]</scope>
    <source>
        <strain evidence="4">C2-3</strain>
    </source>
</reference>
<evidence type="ECO:0000313" key="4">
    <source>
        <dbReference type="Proteomes" id="UP000007382"/>
    </source>
</evidence>
<dbReference type="HOGENOM" id="CLU_068050_1_1_0"/>
<dbReference type="InterPro" id="IPR007462">
    <property type="entry name" value="COV1-like"/>
</dbReference>
<dbReference type="Pfam" id="PF04367">
    <property type="entry name" value="DUF502"/>
    <property type="match status" value="1"/>
</dbReference>
<feature type="transmembrane region" description="Helical" evidence="2">
    <location>
        <begin position="20"/>
        <end position="37"/>
    </location>
</feature>
<dbReference type="PATRIC" id="fig|1162668.3.peg.2245"/>
<dbReference type="STRING" id="1162668.LFE_1889"/>
<accession>I0IQL8</accession>
<evidence type="ECO:0000256" key="2">
    <source>
        <dbReference type="SAM" id="Phobius"/>
    </source>
</evidence>
<dbReference type="eggNOG" id="COG2928">
    <property type="taxonomic scope" value="Bacteria"/>
</dbReference>
<evidence type="ECO:0000256" key="1">
    <source>
        <dbReference type="SAM" id="MobiDB-lite"/>
    </source>
</evidence>
<keyword evidence="2" id="KW-0812">Transmembrane</keyword>
<dbReference type="KEGG" id="lfc:LFE_1889"/>
<dbReference type="EMBL" id="AP012342">
    <property type="protein sequence ID" value="BAM07567.1"/>
    <property type="molecule type" value="Genomic_DNA"/>
</dbReference>
<protein>
    <recommendedName>
        <fullName evidence="5">DUF502 domain-containing protein</fullName>
    </recommendedName>
</protein>
<dbReference type="AlphaFoldDB" id="I0IQL8"/>
<evidence type="ECO:0008006" key="5">
    <source>
        <dbReference type="Google" id="ProtNLM"/>
    </source>
</evidence>
<proteinExistence type="predicted"/>
<name>I0IQL8_LEPFC</name>
<gene>
    <name evidence="3" type="ordered locus">LFE_1889</name>
</gene>